<feature type="compositionally biased region" description="Polar residues" evidence="1">
    <location>
        <begin position="102"/>
        <end position="115"/>
    </location>
</feature>
<accession>A0A0F7SFI0</accession>
<evidence type="ECO:0000256" key="1">
    <source>
        <dbReference type="SAM" id="MobiDB-lite"/>
    </source>
</evidence>
<organism evidence="2">
    <name type="scientific">Phaffia rhodozyma</name>
    <name type="common">Yeast</name>
    <name type="synonym">Xanthophyllomyces dendrorhous</name>
    <dbReference type="NCBI Taxonomy" id="264483"/>
    <lineage>
        <taxon>Eukaryota</taxon>
        <taxon>Fungi</taxon>
        <taxon>Dikarya</taxon>
        <taxon>Basidiomycota</taxon>
        <taxon>Agaricomycotina</taxon>
        <taxon>Tremellomycetes</taxon>
        <taxon>Cystofilobasidiales</taxon>
        <taxon>Mrakiaceae</taxon>
        <taxon>Phaffia</taxon>
    </lineage>
</organism>
<sequence>MGNCLSDPSKASSTKASSTKTKPFKGQGHSLSSPSSSSNTPGTQQARPNGDTSTTATSPPSLGPGRPLGDGFQDPVRIPGQQSNAREAAAKAAQERANANSTRGISSANPKSGQLSAKLKEQNKIIDSGRKAPDREDTLARPSDWN</sequence>
<feature type="compositionally biased region" description="Basic and acidic residues" evidence="1">
    <location>
        <begin position="118"/>
        <end position="139"/>
    </location>
</feature>
<name>A0A0F7SFI0_PHARH</name>
<proteinExistence type="predicted"/>
<dbReference type="EMBL" id="LN483167">
    <property type="protein sequence ID" value="CDZ97045.1"/>
    <property type="molecule type" value="Genomic_DNA"/>
</dbReference>
<dbReference type="AlphaFoldDB" id="A0A0F7SFI0"/>
<reference evidence="2" key="1">
    <citation type="submission" date="2014-08" db="EMBL/GenBank/DDBJ databases">
        <authorList>
            <person name="Sharma Rahul"/>
            <person name="Thines Marco"/>
        </authorList>
    </citation>
    <scope>NUCLEOTIDE SEQUENCE</scope>
</reference>
<protein>
    <submittedName>
        <fullName evidence="2">Uncharacterized protein</fullName>
    </submittedName>
</protein>
<feature type="region of interest" description="Disordered" evidence="1">
    <location>
        <begin position="1"/>
        <end position="146"/>
    </location>
</feature>
<evidence type="ECO:0000313" key="2">
    <source>
        <dbReference type="EMBL" id="CDZ97045.1"/>
    </source>
</evidence>
<feature type="compositionally biased region" description="Polar residues" evidence="1">
    <location>
        <begin position="39"/>
        <end position="57"/>
    </location>
</feature>
<feature type="compositionally biased region" description="Low complexity" evidence="1">
    <location>
        <begin position="81"/>
        <end position="101"/>
    </location>
</feature>
<feature type="compositionally biased region" description="Low complexity" evidence="1">
    <location>
        <begin position="58"/>
        <end position="71"/>
    </location>
</feature>
<feature type="compositionally biased region" description="Low complexity" evidence="1">
    <location>
        <begin position="9"/>
        <end position="21"/>
    </location>
</feature>